<feature type="region of interest" description="Disordered" evidence="4">
    <location>
        <begin position="68"/>
        <end position="92"/>
    </location>
</feature>
<dbReference type="Pfam" id="PF15341">
    <property type="entry name" value="SLX9"/>
    <property type="match status" value="1"/>
</dbReference>
<feature type="compositionally biased region" description="Basic and acidic residues" evidence="4">
    <location>
        <begin position="70"/>
        <end position="88"/>
    </location>
</feature>
<feature type="region of interest" description="Disordered" evidence="4">
    <location>
        <begin position="216"/>
        <end position="264"/>
    </location>
</feature>
<dbReference type="InterPro" id="IPR028160">
    <property type="entry name" value="Slx9-like"/>
</dbReference>
<comment type="similarity">
    <text evidence="2">Belongs to the SLX9 family.</text>
</comment>
<dbReference type="Proteomes" id="UP001497512">
    <property type="component" value="Chromosome 2"/>
</dbReference>
<evidence type="ECO:0000256" key="3">
    <source>
        <dbReference type="ARBA" id="ARBA00023242"/>
    </source>
</evidence>
<proteinExistence type="inferred from homology"/>
<evidence type="ECO:0000256" key="4">
    <source>
        <dbReference type="SAM" id="MobiDB-lite"/>
    </source>
</evidence>
<comment type="subcellular location">
    <subcellularLocation>
        <location evidence="1">Nucleus</location>
        <location evidence="1">Nucleolus</location>
    </subcellularLocation>
</comment>
<accession>A0ABP0U8Y3</accession>
<sequence>MVKFVVFLSFCCWKECHRRGALEFSILQGFGVFCSFGSSILPAVLVGCLSCSLRLCVGEVQVKKKTSRQKVRDKASKKQEGKKARNKEDEDSIVAADTGSEWDGKDLISTERASLKRKMAKQLRFLSKLQETQRVLSATKKIAKKRRRSQTAAGKTLNDLSSLAEFLPSIYIPTAAAEVKPTTKILRSKARQKIVVQETKQLAAVLSHPQFKSNPFAAIQQHLSNTLPSPHPPLQPNTKQMSNQKPGAKNKKTQKKNAQSMDVA</sequence>
<organism evidence="5 6">
    <name type="scientific">Sphagnum troendelagicum</name>
    <dbReference type="NCBI Taxonomy" id="128251"/>
    <lineage>
        <taxon>Eukaryota</taxon>
        <taxon>Viridiplantae</taxon>
        <taxon>Streptophyta</taxon>
        <taxon>Embryophyta</taxon>
        <taxon>Bryophyta</taxon>
        <taxon>Sphagnophytina</taxon>
        <taxon>Sphagnopsida</taxon>
        <taxon>Sphagnales</taxon>
        <taxon>Sphagnaceae</taxon>
        <taxon>Sphagnum</taxon>
    </lineage>
</organism>
<keyword evidence="3" id="KW-0539">Nucleus</keyword>
<evidence type="ECO:0000256" key="1">
    <source>
        <dbReference type="ARBA" id="ARBA00004604"/>
    </source>
</evidence>
<keyword evidence="6" id="KW-1185">Reference proteome</keyword>
<evidence type="ECO:0008006" key="7">
    <source>
        <dbReference type="Google" id="ProtNLM"/>
    </source>
</evidence>
<protein>
    <recommendedName>
        <fullName evidence="7">Ribosome biogenesis protein SLX9</fullName>
    </recommendedName>
</protein>
<name>A0ABP0U8Y3_9BRYO</name>
<evidence type="ECO:0000256" key="2">
    <source>
        <dbReference type="ARBA" id="ARBA00011022"/>
    </source>
</evidence>
<dbReference type="PANTHER" id="PTHR31109">
    <property type="entry name" value="PROTEIN FAM207A"/>
    <property type="match status" value="1"/>
</dbReference>
<dbReference type="EMBL" id="OZ019894">
    <property type="protein sequence ID" value="CAK9215505.1"/>
    <property type="molecule type" value="Genomic_DNA"/>
</dbReference>
<gene>
    <name evidence="5" type="ORF">CSSPTR1EN2_LOCUS12765</name>
</gene>
<feature type="compositionally biased region" description="Polar residues" evidence="4">
    <location>
        <begin position="236"/>
        <end position="245"/>
    </location>
</feature>
<evidence type="ECO:0000313" key="6">
    <source>
        <dbReference type="Proteomes" id="UP001497512"/>
    </source>
</evidence>
<dbReference type="PANTHER" id="PTHR31109:SF2">
    <property type="entry name" value="RIBOSOME BIOGENESIS PROTEIN SLX9 HOMOLOG"/>
    <property type="match status" value="1"/>
</dbReference>
<evidence type="ECO:0000313" key="5">
    <source>
        <dbReference type="EMBL" id="CAK9215505.1"/>
    </source>
</evidence>
<reference evidence="5" key="1">
    <citation type="submission" date="2024-02" db="EMBL/GenBank/DDBJ databases">
        <authorList>
            <consortium name="ELIXIR-Norway"/>
            <consortium name="Elixir Norway"/>
        </authorList>
    </citation>
    <scope>NUCLEOTIDE SEQUENCE</scope>
</reference>